<name>A0A9N8DHU7_9STRA</name>
<feature type="compositionally biased region" description="Basic residues" evidence="1">
    <location>
        <begin position="31"/>
        <end position="41"/>
    </location>
</feature>
<protein>
    <submittedName>
        <fullName evidence="2">Uncharacterized protein</fullName>
    </submittedName>
</protein>
<evidence type="ECO:0000313" key="2">
    <source>
        <dbReference type="EMBL" id="CAB9503253.1"/>
    </source>
</evidence>
<dbReference type="Proteomes" id="UP001153069">
    <property type="component" value="Unassembled WGS sequence"/>
</dbReference>
<evidence type="ECO:0000256" key="1">
    <source>
        <dbReference type="SAM" id="MobiDB-lite"/>
    </source>
</evidence>
<sequence>MGQKLSLRRMASLSDDDDDLVSIASGTRSLPNRRKTSRANKKSPISLFPLASAGRKPRRGRKNSGNIDDDLDSIIAFVKHMHQTADGKQKLENMVINNIKNPAESDSTQLFLTEISETVSVPTPCASKNRRTLPRCQTA</sequence>
<organism evidence="2 3">
    <name type="scientific">Seminavis robusta</name>
    <dbReference type="NCBI Taxonomy" id="568900"/>
    <lineage>
        <taxon>Eukaryota</taxon>
        <taxon>Sar</taxon>
        <taxon>Stramenopiles</taxon>
        <taxon>Ochrophyta</taxon>
        <taxon>Bacillariophyta</taxon>
        <taxon>Bacillariophyceae</taxon>
        <taxon>Bacillariophycidae</taxon>
        <taxon>Naviculales</taxon>
        <taxon>Naviculaceae</taxon>
        <taxon>Seminavis</taxon>
    </lineage>
</organism>
<proteinExistence type="predicted"/>
<dbReference type="AlphaFoldDB" id="A0A9N8DHU7"/>
<keyword evidence="3" id="KW-1185">Reference proteome</keyword>
<gene>
    <name evidence="2" type="ORF">SEMRO_160_G072200.1</name>
</gene>
<feature type="region of interest" description="Disordered" evidence="1">
    <location>
        <begin position="18"/>
        <end position="68"/>
    </location>
</feature>
<dbReference type="EMBL" id="CAICTM010000159">
    <property type="protein sequence ID" value="CAB9503253.1"/>
    <property type="molecule type" value="Genomic_DNA"/>
</dbReference>
<reference evidence="2" key="1">
    <citation type="submission" date="2020-06" db="EMBL/GenBank/DDBJ databases">
        <authorList>
            <consortium name="Plant Systems Biology data submission"/>
        </authorList>
    </citation>
    <scope>NUCLEOTIDE SEQUENCE</scope>
    <source>
        <strain evidence="2">D6</strain>
    </source>
</reference>
<comment type="caution">
    <text evidence="2">The sequence shown here is derived from an EMBL/GenBank/DDBJ whole genome shotgun (WGS) entry which is preliminary data.</text>
</comment>
<evidence type="ECO:0000313" key="3">
    <source>
        <dbReference type="Proteomes" id="UP001153069"/>
    </source>
</evidence>
<accession>A0A9N8DHU7</accession>